<dbReference type="PANTHER" id="PTHR19877">
    <property type="entry name" value="EUKARYOTIC TRANSLATION INITIATION FACTOR 3 SUBUNIT I"/>
    <property type="match status" value="1"/>
</dbReference>
<dbReference type="PANTHER" id="PTHR19877:SF13">
    <property type="entry name" value="SERINE-THREONINE KINASE RECEPTOR-ASSOCIATED PROTEIN"/>
    <property type="match status" value="1"/>
</dbReference>
<keyword evidence="4" id="KW-0508">mRNA splicing</keyword>
<evidence type="ECO:0000256" key="2">
    <source>
        <dbReference type="ARBA" id="ARBA00022664"/>
    </source>
</evidence>
<comment type="similarity">
    <text evidence="5">Belongs to the WD repeat STRAP family.</text>
</comment>
<sequence>MLATGGFEKKLRIFDLAERRHQQNSSPDTPVDTVVLDAATAFEIGAGVHKDSIKFIVWTNVPTTLVTASGNMLRWFDIPTVSCFRQEVLDGEIKSCEVVALAPGHSDPKDIGGGKPVLAVAAGKSVYFWDGDQFDNKFKSFQLSHGVASVGLDLKGRKFAVGEEPGTWVRVYSWDDGSEIDILKGHHGPVWSIAFSPDGKLYATASEDGTIKMWKNCEGFYGLWKGSPGSLPDRSAE</sequence>
<keyword evidence="3" id="KW-0677">Repeat</keyword>
<proteinExistence type="inferred from homology"/>
<evidence type="ECO:0000256" key="5">
    <source>
        <dbReference type="ARBA" id="ARBA00038394"/>
    </source>
</evidence>
<dbReference type="SUPFAM" id="SSF50978">
    <property type="entry name" value="WD40 repeat-like"/>
    <property type="match status" value="1"/>
</dbReference>
<keyword evidence="2" id="KW-0507">mRNA processing</keyword>
<dbReference type="InterPro" id="IPR015943">
    <property type="entry name" value="WD40/YVTN_repeat-like_dom_sf"/>
</dbReference>
<reference evidence="8 9" key="1">
    <citation type="submission" date="2024-01" db="EMBL/GenBank/DDBJ databases">
        <authorList>
            <person name="Allen C."/>
            <person name="Tagirdzhanova G."/>
        </authorList>
    </citation>
    <scope>NUCLEOTIDE SEQUENCE [LARGE SCALE GENOMIC DNA]</scope>
    <source>
        <strain evidence="8 9">CBS 119000</strain>
    </source>
</reference>
<organism evidence="8 9">
    <name type="scientific">Sporothrix epigloea</name>
    <dbReference type="NCBI Taxonomy" id="1892477"/>
    <lineage>
        <taxon>Eukaryota</taxon>
        <taxon>Fungi</taxon>
        <taxon>Dikarya</taxon>
        <taxon>Ascomycota</taxon>
        <taxon>Pezizomycotina</taxon>
        <taxon>Sordariomycetes</taxon>
        <taxon>Sordariomycetidae</taxon>
        <taxon>Ophiostomatales</taxon>
        <taxon>Ophiostomataceae</taxon>
        <taxon>Sporothrix</taxon>
    </lineage>
</organism>
<gene>
    <name evidence="8" type="ORF">SEPCBS119000_005691</name>
</gene>
<comment type="caution">
    <text evidence="8">The sequence shown here is derived from an EMBL/GenBank/DDBJ whole genome shotgun (WGS) entry which is preliminary data.</text>
</comment>
<dbReference type="PROSITE" id="PS50082">
    <property type="entry name" value="WD_REPEATS_2"/>
    <property type="match status" value="1"/>
</dbReference>
<dbReference type="SMART" id="SM00320">
    <property type="entry name" value="WD40"/>
    <property type="match status" value="2"/>
</dbReference>
<evidence type="ECO:0000256" key="7">
    <source>
        <dbReference type="PROSITE-ProRule" id="PRU00221"/>
    </source>
</evidence>
<keyword evidence="9" id="KW-1185">Reference proteome</keyword>
<dbReference type="EMBL" id="CAWUON010000113">
    <property type="protein sequence ID" value="CAK7273502.1"/>
    <property type="molecule type" value="Genomic_DNA"/>
</dbReference>
<evidence type="ECO:0000313" key="9">
    <source>
        <dbReference type="Proteomes" id="UP001642502"/>
    </source>
</evidence>
<name>A0ABP0DZ99_9PEZI</name>
<evidence type="ECO:0000256" key="4">
    <source>
        <dbReference type="ARBA" id="ARBA00023187"/>
    </source>
</evidence>
<dbReference type="Gene3D" id="2.130.10.10">
    <property type="entry name" value="YVTN repeat-like/Quinoprotein amine dehydrogenase"/>
    <property type="match status" value="2"/>
</dbReference>
<evidence type="ECO:0000256" key="6">
    <source>
        <dbReference type="ARBA" id="ARBA00040390"/>
    </source>
</evidence>
<dbReference type="PROSITE" id="PS50294">
    <property type="entry name" value="WD_REPEATS_REGION"/>
    <property type="match status" value="1"/>
</dbReference>
<dbReference type="Pfam" id="PF00400">
    <property type="entry name" value="WD40"/>
    <property type="match status" value="1"/>
</dbReference>
<dbReference type="InterPro" id="IPR001680">
    <property type="entry name" value="WD40_rpt"/>
</dbReference>
<feature type="repeat" description="WD" evidence="7">
    <location>
        <begin position="183"/>
        <end position="215"/>
    </location>
</feature>
<dbReference type="Proteomes" id="UP001642502">
    <property type="component" value="Unassembled WGS sequence"/>
</dbReference>
<evidence type="ECO:0000256" key="1">
    <source>
        <dbReference type="ARBA" id="ARBA00022574"/>
    </source>
</evidence>
<dbReference type="InterPro" id="IPR036322">
    <property type="entry name" value="WD40_repeat_dom_sf"/>
</dbReference>
<protein>
    <recommendedName>
        <fullName evidence="6">Serine-threonine kinase receptor-associated protein</fullName>
    </recommendedName>
</protein>
<accession>A0ABP0DZ99</accession>
<evidence type="ECO:0000256" key="3">
    <source>
        <dbReference type="ARBA" id="ARBA00022737"/>
    </source>
</evidence>
<evidence type="ECO:0000313" key="8">
    <source>
        <dbReference type="EMBL" id="CAK7273502.1"/>
    </source>
</evidence>
<keyword evidence="1 7" id="KW-0853">WD repeat</keyword>